<evidence type="ECO:0000256" key="10">
    <source>
        <dbReference type="ARBA" id="ARBA00023242"/>
    </source>
</evidence>
<accession>A0A8B8FWZ6</accession>
<keyword evidence="5 11" id="KW-0863">Zinc-finger</keyword>
<evidence type="ECO:0000256" key="1">
    <source>
        <dbReference type="ARBA" id="ARBA00004123"/>
    </source>
</evidence>
<feature type="domain" description="C2H2-type" evidence="12">
    <location>
        <begin position="663"/>
        <end position="690"/>
    </location>
</feature>
<evidence type="ECO:0000313" key="14">
    <source>
        <dbReference type="RefSeq" id="XP_025415352.1"/>
    </source>
</evidence>
<gene>
    <name evidence="14" type="primary">LOC112687041</name>
</gene>
<keyword evidence="13" id="KW-1185">Reference proteome</keyword>
<dbReference type="InterPro" id="IPR036236">
    <property type="entry name" value="Znf_C2H2_sf"/>
</dbReference>
<dbReference type="AlphaFoldDB" id="A0A8B8FWZ6"/>
<evidence type="ECO:0000256" key="5">
    <source>
        <dbReference type="ARBA" id="ARBA00022771"/>
    </source>
</evidence>
<keyword evidence="10" id="KW-0539">Nucleus</keyword>
<proteinExistence type="inferred from homology"/>
<dbReference type="PANTHER" id="PTHR24399:SF23">
    <property type="entry name" value="C2H2-TYPE DOMAIN-CONTAINING PROTEIN"/>
    <property type="match status" value="1"/>
</dbReference>
<name>A0A8B8FWZ6_9HEMI</name>
<dbReference type="GO" id="GO:0008270">
    <property type="term" value="F:zinc ion binding"/>
    <property type="evidence" value="ECO:0007669"/>
    <property type="project" value="UniProtKB-KW"/>
</dbReference>
<evidence type="ECO:0000256" key="9">
    <source>
        <dbReference type="ARBA" id="ARBA00023163"/>
    </source>
</evidence>
<evidence type="ECO:0000256" key="4">
    <source>
        <dbReference type="ARBA" id="ARBA00022737"/>
    </source>
</evidence>
<evidence type="ECO:0000256" key="6">
    <source>
        <dbReference type="ARBA" id="ARBA00022833"/>
    </source>
</evidence>
<dbReference type="PROSITE" id="PS50157">
    <property type="entry name" value="ZINC_FINGER_C2H2_2"/>
    <property type="match status" value="7"/>
</dbReference>
<dbReference type="GO" id="GO:0005654">
    <property type="term" value="C:nucleoplasm"/>
    <property type="evidence" value="ECO:0007669"/>
    <property type="project" value="TreeGrafter"/>
</dbReference>
<dbReference type="SUPFAM" id="SSF57667">
    <property type="entry name" value="beta-beta-alpha zinc fingers"/>
    <property type="match status" value="4"/>
</dbReference>
<evidence type="ECO:0000256" key="11">
    <source>
        <dbReference type="PROSITE-ProRule" id="PRU00042"/>
    </source>
</evidence>
<dbReference type="GO" id="GO:0000978">
    <property type="term" value="F:RNA polymerase II cis-regulatory region sequence-specific DNA binding"/>
    <property type="evidence" value="ECO:0007669"/>
    <property type="project" value="TreeGrafter"/>
</dbReference>
<feature type="domain" description="C2H2-type" evidence="12">
    <location>
        <begin position="428"/>
        <end position="455"/>
    </location>
</feature>
<keyword evidence="4" id="KW-0677">Repeat</keyword>
<evidence type="ECO:0000256" key="2">
    <source>
        <dbReference type="ARBA" id="ARBA00006991"/>
    </source>
</evidence>
<evidence type="ECO:0000313" key="13">
    <source>
        <dbReference type="Proteomes" id="UP000694846"/>
    </source>
</evidence>
<dbReference type="SMART" id="SM00355">
    <property type="entry name" value="ZnF_C2H2"/>
    <property type="match status" value="13"/>
</dbReference>
<dbReference type="Proteomes" id="UP000694846">
    <property type="component" value="Unplaced"/>
</dbReference>
<protein>
    <submittedName>
        <fullName evidence="14">Zinc finger protein 888-like</fullName>
    </submittedName>
</protein>
<evidence type="ECO:0000259" key="12">
    <source>
        <dbReference type="PROSITE" id="PS50157"/>
    </source>
</evidence>
<dbReference type="FunFam" id="3.30.160.60:FF:001480">
    <property type="entry name" value="Si:cabz01071911.3"/>
    <property type="match status" value="1"/>
</dbReference>
<feature type="domain" description="C2H2-type" evidence="12">
    <location>
        <begin position="579"/>
        <end position="606"/>
    </location>
</feature>
<dbReference type="PANTHER" id="PTHR24399">
    <property type="entry name" value="ZINC FINGER AND BTB DOMAIN-CONTAINING"/>
    <property type="match status" value="1"/>
</dbReference>
<dbReference type="RefSeq" id="XP_025415352.1">
    <property type="nucleotide sequence ID" value="XM_025559567.1"/>
</dbReference>
<organism evidence="13 14">
    <name type="scientific">Sipha flava</name>
    <name type="common">yellow sugarcane aphid</name>
    <dbReference type="NCBI Taxonomy" id="143950"/>
    <lineage>
        <taxon>Eukaryota</taxon>
        <taxon>Metazoa</taxon>
        <taxon>Ecdysozoa</taxon>
        <taxon>Arthropoda</taxon>
        <taxon>Hexapoda</taxon>
        <taxon>Insecta</taxon>
        <taxon>Pterygota</taxon>
        <taxon>Neoptera</taxon>
        <taxon>Paraneoptera</taxon>
        <taxon>Hemiptera</taxon>
        <taxon>Sternorrhyncha</taxon>
        <taxon>Aphidomorpha</taxon>
        <taxon>Aphidoidea</taxon>
        <taxon>Aphididae</taxon>
        <taxon>Sipha</taxon>
    </lineage>
</organism>
<comment type="similarity">
    <text evidence="2">Belongs to the krueppel C2H2-type zinc-finger protein family.</text>
</comment>
<keyword evidence="9" id="KW-0804">Transcription</keyword>
<dbReference type="OrthoDB" id="3437960at2759"/>
<keyword evidence="7" id="KW-0805">Transcription regulation</keyword>
<dbReference type="GO" id="GO:0001227">
    <property type="term" value="F:DNA-binding transcription repressor activity, RNA polymerase II-specific"/>
    <property type="evidence" value="ECO:0007669"/>
    <property type="project" value="TreeGrafter"/>
</dbReference>
<feature type="domain" description="C2H2-type" evidence="12">
    <location>
        <begin position="486"/>
        <end position="513"/>
    </location>
</feature>
<dbReference type="Gene3D" id="3.30.160.60">
    <property type="entry name" value="Classic Zinc Finger"/>
    <property type="match status" value="5"/>
</dbReference>
<dbReference type="PROSITE" id="PS00028">
    <property type="entry name" value="ZINC_FINGER_C2H2_1"/>
    <property type="match status" value="9"/>
</dbReference>
<feature type="domain" description="C2H2-type" evidence="12">
    <location>
        <begin position="551"/>
        <end position="578"/>
    </location>
</feature>
<sequence>MESVACPLCCEDSFSNQDLLKYHLLSLTTNIQCPFCGKQCDDINSLVDHLDKMCTDKNNELEKTVLDNEMIVVYPDDDEPDLENEIDVYDNLVKEEDYQNDDRQTDTDLETGVKKFIEEFTDDDQSKTMARSSDIESQVEQNVYHCSYCNINFPSIQDHIDSCHKGQEVVFQVTENTDINNTVKNMAEMIDKQTSQSGTWIKWGNGYFYTNHYDLVQEHLNEKHFVNVTKLEKNEILSSTGKDDLQKIKIEIEDKEQNNPEQTDNKILYANMYTNHCITDAYGDRFFDTPIYLLHRVAENVNDYFQVEARKLSFNKRIRVIRLKSNNDRFSFEQILFQNKPYDSNIIPSLEKVTDCSEYAQLENMNNCLLLTWKCKECNVRSDHWTKLNKHNCKEGESVVSKSKKNVESKNPALRNNNRSVTTVRTQHICPHCNGEFDSEGYLRTHLMVHINDSNKCPFCDQPVAPEMMETHLIAHQNPKFSNLKFLCNVCNKCYDSEFRLRCHQRAHEMRRKPREVLICDVCNAQFNDKNSLKHHAITHIEPPERLRRLHECRFCGKTFVKPIEKVNHERVHTGEKPFACPVCGRCFRLKDLVQKHMRVHTKERPYKCRHEGCEKTFSASSSRVNHEQGHSGIKQFKCFYCPRYFKNWVSRSNHVQEHMVQHKCEICDRSFVSFCNYKKHLKMHAEGRLKFKCMICRQAFGRQLFLDNHLTSEHQMKAHKGHITT</sequence>
<feature type="domain" description="C2H2-type" evidence="12">
    <location>
        <begin position="518"/>
        <end position="545"/>
    </location>
</feature>
<evidence type="ECO:0000256" key="3">
    <source>
        <dbReference type="ARBA" id="ARBA00022723"/>
    </source>
</evidence>
<evidence type="ECO:0000256" key="8">
    <source>
        <dbReference type="ARBA" id="ARBA00023125"/>
    </source>
</evidence>
<comment type="subcellular location">
    <subcellularLocation>
        <location evidence="1">Nucleus</location>
    </subcellularLocation>
</comment>
<feature type="domain" description="C2H2-type" evidence="12">
    <location>
        <begin position="607"/>
        <end position="636"/>
    </location>
</feature>
<keyword evidence="8" id="KW-0238">DNA-binding</keyword>
<keyword evidence="6" id="KW-0862">Zinc</keyword>
<dbReference type="GeneID" id="112687041"/>
<dbReference type="Pfam" id="PF00096">
    <property type="entry name" value="zf-C2H2"/>
    <property type="match status" value="2"/>
</dbReference>
<dbReference type="InterPro" id="IPR013087">
    <property type="entry name" value="Znf_C2H2_type"/>
</dbReference>
<keyword evidence="3" id="KW-0479">Metal-binding</keyword>
<reference evidence="14" key="1">
    <citation type="submission" date="2025-08" db="UniProtKB">
        <authorList>
            <consortium name="RefSeq"/>
        </authorList>
    </citation>
    <scope>IDENTIFICATION</scope>
    <source>
        <tissue evidence="14">Whole body</tissue>
    </source>
</reference>
<evidence type="ECO:0000256" key="7">
    <source>
        <dbReference type="ARBA" id="ARBA00023015"/>
    </source>
</evidence>